<reference evidence="1 2" key="1">
    <citation type="submission" date="2015-11" db="EMBL/GenBank/DDBJ databases">
        <title>The genome of Candidatus Endoriftia persephone in Ridgeia piscesae and population structure of the North Eastern Pacific vestimentiferan symbionts.</title>
        <authorList>
            <person name="Perez M."/>
            <person name="Juniper K.S."/>
        </authorList>
    </citation>
    <scope>NUCLEOTIDE SEQUENCE [LARGE SCALE GENOMIC DNA]</scope>
    <source>
        <strain evidence="1">Ind10</strain>
    </source>
</reference>
<name>A0A0T5Z5J7_9GAMM</name>
<sequence length="15" mass="1812">MRRPRFRAPKIATVI</sequence>
<dbReference type="EMBL" id="LMXI01000392">
    <property type="protein sequence ID" value="KRT58194.1"/>
    <property type="molecule type" value="Genomic_DNA"/>
</dbReference>
<dbReference type="Proteomes" id="UP000051276">
    <property type="component" value="Unassembled WGS sequence"/>
</dbReference>
<gene>
    <name evidence="1" type="ORF">Ga0076813_13021</name>
</gene>
<evidence type="ECO:0000313" key="1">
    <source>
        <dbReference type="EMBL" id="KRT58194.1"/>
    </source>
</evidence>
<feature type="non-terminal residue" evidence="1">
    <location>
        <position position="15"/>
    </location>
</feature>
<proteinExistence type="predicted"/>
<accession>A0A0T5Z5J7</accession>
<evidence type="ECO:0000313" key="2">
    <source>
        <dbReference type="Proteomes" id="UP000051276"/>
    </source>
</evidence>
<protein>
    <submittedName>
        <fullName evidence="1">Uncharacterized protein</fullName>
    </submittedName>
</protein>
<organism evidence="1 2">
    <name type="scientific">endosymbiont of Ridgeia piscesae</name>
    <dbReference type="NCBI Taxonomy" id="54398"/>
    <lineage>
        <taxon>Bacteria</taxon>
        <taxon>Pseudomonadati</taxon>
        <taxon>Pseudomonadota</taxon>
        <taxon>Gammaproteobacteria</taxon>
        <taxon>sulfur-oxidizing symbionts</taxon>
    </lineage>
</organism>
<comment type="caution">
    <text evidence="1">The sequence shown here is derived from an EMBL/GenBank/DDBJ whole genome shotgun (WGS) entry which is preliminary data.</text>
</comment>